<dbReference type="PANTHER" id="PTHR11601">
    <property type="entry name" value="CYSTEINE DESULFURYLASE FAMILY MEMBER"/>
    <property type="match status" value="1"/>
</dbReference>
<evidence type="ECO:0000313" key="4">
    <source>
        <dbReference type="EMBL" id="SDN11101.1"/>
    </source>
</evidence>
<dbReference type="Pfam" id="PF00266">
    <property type="entry name" value="Aminotran_5"/>
    <property type="match status" value="1"/>
</dbReference>
<organism evidence="4 5">
    <name type="scientific">Sediminibacillus halophilus</name>
    <dbReference type="NCBI Taxonomy" id="482461"/>
    <lineage>
        <taxon>Bacteria</taxon>
        <taxon>Bacillati</taxon>
        <taxon>Bacillota</taxon>
        <taxon>Bacilli</taxon>
        <taxon>Bacillales</taxon>
        <taxon>Bacillaceae</taxon>
        <taxon>Sediminibacillus</taxon>
    </lineage>
</organism>
<evidence type="ECO:0000256" key="2">
    <source>
        <dbReference type="ARBA" id="ARBA00022898"/>
    </source>
</evidence>
<dbReference type="AlphaFoldDB" id="A0A1G9YRK8"/>
<feature type="domain" description="Aminotransferase class V" evidence="3">
    <location>
        <begin position="2"/>
        <end position="361"/>
    </location>
</feature>
<dbReference type="InterPro" id="IPR015421">
    <property type="entry name" value="PyrdxlP-dep_Trfase_major"/>
</dbReference>
<dbReference type="PANTHER" id="PTHR11601:SF36">
    <property type="entry name" value="CYSTEINE DESULFURASE NIFS-RELATED"/>
    <property type="match status" value="1"/>
</dbReference>
<dbReference type="EMBL" id="FNHF01000010">
    <property type="protein sequence ID" value="SDN11101.1"/>
    <property type="molecule type" value="Genomic_DNA"/>
</dbReference>
<gene>
    <name evidence="4" type="ORF">SAMN05216244_0038</name>
</gene>
<evidence type="ECO:0000313" key="5">
    <source>
        <dbReference type="Proteomes" id="UP000182347"/>
    </source>
</evidence>
<evidence type="ECO:0000256" key="1">
    <source>
        <dbReference type="ARBA" id="ARBA00001933"/>
    </source>
</evidence>
<dbReference type="Gene3D" id="3.40.640.10">
    <property type="entry name" value="Type I PLP-dependent aspartate aminotransferase-like (Major domain)"/>
    <property type="match status" value="1"/>
</dbReference>
<dbReference type="PIRSF" id="PIRSF005572">
    <property type="entry name" value="NifS"/>
    <property type="match status" value="1"/>
</dbReference>
<dbReference type="InterPro" id="IPR015424">
    <property type="entry name" value="PyrdxlP-dep_Trfase"/>
</dbReference>
<sequence length="379" mass="41322">MIYMDHAATTPPREEALQMYVEVSKNIYGNSSSLHDIGTQAHQLLESCRYQMGSLLNADKDGIYLTSGGSESNVLALQSLIEANTHKGNHLITTRIEHSSVLHFFARMETLGYEVTYLPVDANGLINLEGLKEAIREETILASIQHGNGELGTIQAIREIGGMLHSKGVLFHSDCVQTFCKQPLALADLPIDSISVSSHKVYGPKGVGAVYINPSVPYKAVLPNTTHEKGFRPGTVNVPGIAAFVTAAELLHEEMAANQERYKQLRSTFIDLLSDMSFNVVIEGRAVEHLPHILGVRFPGVQGQYVMLECNRNGLAISTGSACSSGQQNPSKTIKAIGRTDEQASEFVRFSFGRETTDAEITEAASILNTLLAKFFVTQ</sequence>
<protein>
    <submittedName>
        <fullName evidence="4">Cysteine desulfurase</fullName>
    </submittedName>
</protein>
<dbReference type="GO" id="GO:0003824">
    <property type="term" value="F:catalytic activity"/>
    <property type="evidence" value="ECO:0007669"/>
    <property type="project" value="UniProtKB-ARBA"/>
</dbReference>
<dbReference type="InterPro" id="IPR016454">
    <property type="entry name" value="Cysteine_dSase"/>
</dbReference>
<dbReference type="SUPFAM" id="SSF53383">
    <property type="entry name" value="PLP-dependent transferases"/>
    <property type="match status" value="1"/>
</dbReference>
<dbReference type="STRING" id="482461.SAMN05216244_0038"/>
<dbReference type="Gene3D" id="3.90.1150.10">
    <property type="entry name" value="Aspartate Aminotransferase, domain 1"/>
    <property type="match status" value="1"/>
</dbReference>
<dbReference type="NCBIfam" id="NF002806">
    <property type="entry name" value="PRK02948.1"/>
    <property type="match status" value="1"/>
</dbReference>
<dbReference type="OrthoDB" id="9808002at2"/>
<proteinExistence type="predicted"/>
<accession>A0A1G9YRK8</accession>
<dbReference type="Proteomes" id="UP000182347">
    <property type="component" value="Unassembled WGS sequence"/>
</dbReference>
<reference evidence="5" key="1">
    <citation type="submission" date="2016-10" db="EMBL/GenBank/DDBJ databases">
        <authorList>
            <person name="Varghese N."/>
            <person name="Submissions S."/>
        </authorList>
    </citation>
    <scope>NUCLEOTIDE SEQUENCE [LARGE SCALE GENOMIC DNA]</scope>
    <source>
        <strain evidence="5">CGMCC 1.6199</strain>
    </source>
</reference>
<dbReference type="InterPro" id="IPR000192">
    <property type="entry name" value="Aminotrans_V_dom"/>
</dbReference>
<comment type="cofactor">
    <cofactor evidence="1">
        <name>pyridoxal 5'-phosphate</name>
        <dbReference type="ChEBI" id="CHEBI:597326"/>
    </cofactor>
</comment>
<keyword evidence="5" id="KW-1185">Reference proteome</keyword>
<evidence type="ECO:0000259" key="3">
    <source>
        <dbReference type="Pfam" id="PF00266"/>
    </source>
</evidence>
<dbReference type="RefSeq" id="WP_074601188.1">
    <property type="nucleotide sequence ID" value="NZ_FNHF01000010.1"/>
</dbReference>
<name>A0A1G9YRK8_9BACI</name>
<dbReference type="InterPro" id="IPR015422">
    <property type="entry name" value="PyrdxlP-dep_Trfase_small"/>
</dbReference>
<keyword evidence="2" id="KW-0663">Pyridoxal phosphate</keyword>